<keyword evidence="2" id="KW-1185">Reference proteome</keyword>
<name>A0A1H4NDL2_PSEAG</name>
<dbReference type="OrthoDB" id="574359at2"/>
<dbReference type="RefSeq" id="WP_090375283.1">
    <property type="nucleotide sequence ID" value="NZ_CP156749.1"/>
</dbReference>
<protein>
    <submittedName>
        <fullName evidence="1">Predicted dithiol-disulfide oxidoreductase, DUF899 family</fullName>
    </submittedName>
</protein>
<dbReference type="Proteomes" id="UP000242849">
    <property type="component" value="Unassembled WGS sequence"/>
</dbReference>
<evidence type="ECO:0000313" key="1">
    <source>
        <dbReference type="EMBL" id="SEB93257.1"/>
    </source>
</evidence>
<dbReference type="EMBL" id="FNSC01000001">
    <property type="protein sequence ID" value="SEB93257.1"/>
    <property type="molecule type" value="Genomic_DNA"/>
</dbReference>
<gene>
    <name evidence="1" type="ORF">SAMN05421553_0047</name>
</gene>
<accession>A0A1H4NDL2</accession>
<dbReference type="STRING" id="53406.SAMN05421553_0047"/>
<evidence type="ECO:0000313" key="2">
    <source>
        <dbReference type="Proteomes" id="UP000242849"/>
    </source>
</evidence>
<dbReference type="InterPro" id="IPR010296">
    <property type="entry name" value="DUF899_thioredox"/>
</dbReference>
<organism evidence="1 2">
    <name type="scientific">Pseudomonas anguilliseptica</name>
    <dbReference type="NCBI Taxonomy" id="53406"/>
    <lineage>
        <taxon>Bacteria</taxon>
        <taxon>Pseudomonadati</taxon>
        <taxon>Pseudomonadota</taxon>
        <taxon>Gammaproteobacteria</taxon>
        <taxon>Pseudomonadales</taxon>
        <taxon>Pseudomonadaceae</taxon>
        <taxon>Pseudomonas</taxon>
    </lineage>
</organism>
<proteinExistence type="predicted"/>
<reference evidence="2" key="1">
    <citation type="submission" date="2016-10" db="EMBL/GenBank/DDBJ databases">
        <authorList>
            <person name="Varghese N."/>
            <person name="Submissions S."/>
        </authorList>
    </citation>
    <scope>NUCLEOTIDE SEQUENCE [LARGE SCALE GENOMIC DNA]</scope>
    <source>
        <strain evidence="2">DSM 12111</strain>
    </source>
</reference>
<dbReference type="AlphaFoldDB" id="A0A1H4NDL2"/>
<dbReference type="Pfam" id="PF05988">
    <property type="entry name" value="DUF899"/>
    <property type="match status" value="1"/>
</dbReference>
<sequence length="261" mass="29722">MSRPEYPKIASREQWLLARKALLAKEKALTQQRDALNVERRQLPMVKVEADYRFQGAEGEVGLVELFAGRSQLIVYHFMYHMERGEGCDGCSCLVDNIGHQAHLHARDTTLVLVSRAPLADLQAFQRRMGWSLPWYSSLGSAFNYDYHATTDEQVAPVEYNYRDKAELERLGLNYHVQGEQPGVSVFLRDGAQVYHCYSSYGRGLEILMSSFHYLDLTPFGRGEGWDGMPDLEGKGMHWTRLHDEYQQPAAAHACCASTQK</sequence>